<name>A0A848P1M3_9RALS</name>
<dbReference type="InterPro" id="IPR025139">
    <property type="entry name" value="DUF4062"/>
</dbReference>
<evidence type="ECO:0000313" key="4">
    <source>
        <dbReference type="Proteomes" id="UP000575469"/>
    </source>
</evidence>
<dbReference type="InterPro" id="IPR051191">
    <property type="entry name" value="DCAF12"/>
</dbReference>
<dbReference type="Gene3D" id="3.40.50.300">
    <property type="entry name" value="P-loop containing nucleotide triphosphate hydrolases"/>
    <property type="match status" value="1"/>
</dbReference>
<dbReference type="EMBL" id="JABBZM010000009">
    <property type="protein sequence ID" value="NMV38556.1"/>
    <property type="molecule type" value="Genomic_DNA"/>
</dbReference>
<reference evidence="3 4" key="1">
    <citation type="submission" date="2020-04" db="EMBL/GenBank/DDBJ databases">
        <title>Ralstonia insidiosa genome sequencing and assembly.</title>
        <authorList>
            <person name="Martins R.C.R."/>
            <person name="Perdigao-Neto L.V."/>
            <person name="Levin A.S.S."/>
            <person name="Costa S.F."/>
        </authorList>
    </citation>
    <scope>NUCLEOTIDE SEQUENCE [LARGE SCALE GENOMIC DNA]</scope>
    <source>
        <strain evidence="3 4">5047</strain>
    </source>
</reference>
<dbReference type="RefSeq" id="WP_169340186.1">
    <property type="nucleotide sequence ID" value="NZ_JABBZM010000009.1"/>
</dbReference>
<gene>
    <name evidence="3" type="ORF">HGR00_11630</name>
</gene>
<sequence length="1076" mass="118833">MYEDSGQMYQWQALVAAPQVDQEDLRFNPDAEEVHSDTPGLTLLAPQPDGEVTRWIRQGPDGSREVVDDVHARFSVPVFRNQRTIRVFMSSTFRDMQVERNYLVTVVFPRLKRLAQSRGVLLQEIDLRWGITAEEAHRGETVAICLDEIDRCRACPPFFIGLLGERYGWIPDTAALDALDHAMGSRANGDASLEMRGRARRDAYSVTEMEIRYGVLDTPEMTGHAFFYNRAPELTRMFAQHTGELDAAPIYYEADAAGAARQEALKHALRERGLVRMDGYRSVQELGDDIEHAITAAIMRVARSVAAVQQQTAAPLPLGWQANQTLNDVMNAERVIFEQRDPQADAVTRAWADKDQPGNIRLMLVGPPGIGKAHEAMGLATLTRFWELGAPVIALHCRTGIVTNVDGAFGFIRSAMAAFSAIPASQPLGRTGLREVLQAIERPVILQITDIDLLGGATDLVDLLGLVQNPRLAIILTTTDAALGQRATGAFNVRPVEDLRPEERETFAREYLARYRKSLDTQAMHKLVSMPLAGSPFFLTLVLDELRHSALFETLDATLDVYAGMSTIEQAFLHSLQAWLGYVGAGHRDSDRWRGMLEVLCLARQGVPDDFFTASAGLGLSTLQWMTWQGLAEPALVDVGGSWRLRNPHLRDIVFKHCFGDDPDAPAQADTRRRLAAYIGAVPEPWDVTGLIERTQQMIWLATHAGGPDDVQGLYETLSVRNNIGALYVSNSGLLFEGWRVLVSKGFSLTPLIDMTVESTDSTWPYLLGRLLTQFECWADLERLARGVIAGQRISHAGDFDYQLAVALVNQGRVPEALDVIAPRIRAWADAPQAALPPASLGILMGLIVDGEIDGTPWSATLDAALQALIEMTPSTDPELQLVLISCAMPLLLGTPHFTLTEALARRAMLMSYDLPGGEGGRVRLLMGFPLINALRSQSRFEEAVTAGFAMLATQTSSFPQEAVLRARCARATGQSLLGLARWDEAAELLEYALAHEPVDNTDFIPLLLNTAFLAICVIELKQWPRVRPLLEAFVAYGASLPDMRDELKGWLLQHLRNADQLDEARWLESACRPSA</sequence>
<feature type="domain" description="DUF4062" evidence="2">
    <location>
        <begin position="86"/>
        <end position="172"/>
    </location>
</feature>
<organism evidence="3 4">
    <name type="scientific">Ralstonia insidiosa</name>
    <dbReference type="NCBI Taxonomy" id="190721"/>
    <lineage>
        <taxon>Bacteria</taxon>
        <taxon>Pseudomonadati</taxon>
        <taxon>Pseudomonadota</taxon>
        <taxon>Betaproteobacteria</taxon>
        <taxon>Burkholderiales</taxon>
        <taxon>Burkholderiaceae</taxon>
        <taxon>Ralstonia</taxon>
    </lineage>
</organism>
<accession>A0A848P1M3</accession>
<dbReference type="Proteomes" id="UP000575469">
    <property type="component" value="Unassembled WGS sequence"/>
</dbReference>
<comment type="caution">
    <text evidence="3">The sequence shown here is derived from an EMBL/GenBank/DDBJ whole genome shotgun (WGS) entry which is preliminary data.</text>
</comment>
<dbReference type="GO" id="GO:0080008">
    <property type="term" value="C:Cul4-RING E3 ubiquitin ligase complex"/>
    <property type="evidence" value="ECO:0007669"/>
    <property type="project" value="TreeGrafter"/>
</dbReference>
<dbReference type="SUPFAM" id="SSF52540">
    <property type="entry name" value="P-loop containing nucleoside triphosphate hydrolases"/>
    <property type="match status" value="1"/>
</dbReference>
<protein>
    <submittedName>
        <fullName evidence="3">DUF4062 domain-containing protein</fullName>
    </submittedName>
</protein>
<dbReference type="PANTHER" id="PTHR19860">
    <property type="entry name" value="DDB1- AND CUL4-ASSOCIATED FACTOR 12-RELATED"/>
    <property type="match status" value="1"/>
</dbReference>
<dbReference type="InterPro" id="IPR027417">
    <property type="entry name" value="P-loop_NTPase"/>
</dbReference>
<dbReference type="PANTHER" id="PTHR19860:SF18">
    <property type="entry name" value="DUF4062 DOMAIN-CONTAINING PROTEIN"/>
    <property type="match status" value="1"/>
</dbReference>
<evidence type="ECO:0000259" key="2">
    <source>
        <dbReference type="Pfam" id="PF13271"/>
    </source>
</evidence>
<proteinExistence type="predicted"/>
<keyword evidence="1" id="KW-0677">Repeat</keyword>
<evidence type="ECO:0000256" key="1">
    <source>
        <dbReference type="ARBA" id="ARBA00022737"/>
    </source>
</evidence>
<dbReference type="AlphaFoldDB" id="A0A848P1M3"/>
<dbReference type="Pfam" id="PF13271">
    <property type="entry name" value="DUF4062"/>
    <property type="match status" value="1"/>
</dbReference>
<evidence type="ECO:0000313" key="3">
    <source>
        <dbReference type="EMBL" id="NMV38556.1"/>
    </source>
</evidence>